<protein>
    <submittedName>
        <fullName evidence="2">Uncharacterized protein</fullName>
    </submittedName>
</protein>
<gene>
    <name evidence="2" type="ORF">BN2475_860020</name>
</gene>
<name>A0A1N7SKV1_9BURK</name>
<keyword evidence="3" id="KW-1185">Reference proteome</keyword>
<evidence type="ECO:0000313" key="3">
    <source>
        <dbReference type="Proteomes" id="UP000187012"/>
    </source>
</evidence>
<dbReference type="Proteomes" id="UP000187012">
    <property type="component" value="Unassembled WGS sequence"/>
</dbReference>
<organism evidence="2 3">
    <name type="scientific">Paraburkholderia ribeironis</name>
    <dbReference type="NCBI Taxonomy" id="1247936"/>
    <lineage>
        <taxon>Bacteria</taxon>
        <taxon>Pseudomonadati</taxon>
        <taxon>Pseudomonadota</taxon>
        <taxon>Betaproteobacteria</taxon>
        <taxon>Burkholderiales</taxon>
        <taxon>Burkholderiaceae</taxon>
        <taxon>Paraburkholderia</taxon>
    </lineage>
</organism>
<sequence>MLARHPNDPGDRVEEDPGSQRGGAAGRKNLPRHSVLCLPGNQENVGLTQQRLLALGGLRQIVPKRQYVFNALPEAVSDFPSLRDAQLRYRCIDVFLVHREPLAKVGYRRGVRRQRLLVCLHVFSANV</sequence>
<accession>A0A1N7SKV1</accession>
<dbReference type="EMBL" id="CYGX02000086">
    <property type="protein sequence ID" value="SIT47952.1"/>
    <property type="molecule type" value="Genomic_DNA"/>
</dbReference>
<evidence type="ECO:0000256" key="1">
    <source>
        <dbReference type="SAM" id="MobiDB-lite"/>
    </source>
</evidence>
<evidence type="ECO:0000313" key="2">
    <source>
        <dbReference type="EMBL" id="SIT47952.1"/>
    </source>
</evidence>
<feature type="region of interest" description="Disordered" evidence="1">
    <location>
        <begin position="1"/>
        <end position="30"/>
    </location>
</feature>
<dbReference type="AlphaFoldDB" id="A0A1N7SKV1"/>
<feature type="compositionally biased region" description="Basic and acidic residues" evidence="1">
    <location>
        <begin position="1"/>
        <end position="12"/>
    </location>
</feature>
<reference evidence="2 3" key="1">
    <citation type="submission" date="2016-12" db="EMBL/GenBank/DDBJ databases">
        <authorList>
            <person name="Song W.-J."/>
            <person name="Kurnit D.M."/>
        </authorList>
    </citation>
    <scope>NUCLEOTIDE SEQUENCE [LARGE SCALE GENOMIC DNA]</scope>
    <source>
        <strain evidence="2 3">STM7296</strain>
    </source>
</reference>
<proteinExistence type="predicted"/>